<feature type="domain" description="Tyr recombinase" evidence="11">
    <location>
        <begin position="172"/>
        <end position="364"/>
    </location>
</feature>
<dbReference type="InterPro" id="IPR023009">
    <property type="entry name" value="Tyrosine_recombinase_XerC/XerD"/>
</dbReference>
<accession>A0A5J5L3G1</accession>
<dbReference type="OrthoDB" id="9801717at2"/>
<dbReference type="InterPro" id="IPR013762">
    <property type="entry name" value="Integrase-like_cat_sf"/>
</dbReference>
<feature type="active site" evidence="9">
    <location>
        <position position="319"/>
    </location>
</feature>
<name>A0A5J5L3G1_9MICC</name>
<evidence type="ECO:0000313" key="13">
    <source>
        <dbReference type="EMBL" id="KAA9395735.1"/>
    </source>
</evidence>
<dbReference type="Proteomes" id="UP000325957">
    <property type="component" value="Unassembled WGS sequence"/>
</dbReference>
<evidence type="ECO:0000256" key="3">
    <source>
        <dbReference type="ARBA" id="ARBA00022618"/>
    </source>
</evidence>
<feature type="domain" description="Core-binding (CB)" evidence="12">
    <location>
        <begin position="65"/>
        <end position="151"/>
    </location>
</feature>
<feature type="active site" evidence="9">
    <location>
        <position position="342"/>
    </location>
</feature>
<keyword evidence="2 9" id="KW-0963">Cytoplasm</keyword>
<keyword evidence="14" id="KW-1185">Reference proteome</keyword>
<dbReference type="SUPFAM" id="SSF56349">
    <property type="entry name" value="DNA breaking-rejoining enzymes"/>
    <property type="match status" value="1"/>
</dbReference>
<keyword evidence="5 9" id="KW-0229">DNA integration</keyword>
<feature type="region of interest" description="Disordered" evidence="10">
    <location>
        <begin position="1"/>
        <end position="21"/>
    </location>
</feature>
<dbReference type="PROSITE" id="PS51900">
    <property type="entry name" value="CB"/>
    <property type="match status" value="1"/>
</dbReference>
<comment type="subcellular location">
    <subcellularLocation>
        <location evidence="1 9">Cytoplasm</location>
    </subcellularLocation>
</comment>
<dbReference type="GO" id="GO:0006313">
    <property type="term" value="P:DNA transposition"/>
    <property type="evidence" value="ECO:0007669"/>
    <property type="project" value="UniProtKB-UniRule"/>
</dbReference>
<evidence type="ECO:0000313" key="14">
    <source>
        <dbReference type="Proteomes" id="UP000325957"/>
    </source>
</evidence>
<dbReference type="InterPro" id="IPR010998">
    <property type="entry name" value="Integrase_recombinase_N"/>
</dbReference>
<dbReference type="InterPro" id="IPR044068">
    <property type="entry name" value="CB"/>
</dbReference>
<sequence>MTPARPAGQQPGTTVGSAVGLHLVRPVPASRAYCRTTAERPRPEAPGRGYEHGRRSGVTDAASPPEIGEVLHGFAEYLTLERSRSAATVQAYLGDVRGLLEFAAGRDLGVSEIDLDVIRAWLVARHSQGGSASSSAARRISALRTFFGWATAAGRLPLDPTLRLVSPKKGSHLPEVVSERDLDSITRRLAQRAAEPVEDPVQLALAARDLLIVELLWASGVRVAELAGLDIDDLDRAQRTMKVIGKGDKERTVPFGGPAERSLDLWLARRPRLVREKSGAALLIGVRGGRMGVRQIREVVNGVLGEQPDVAATGPHALRHSAATHLLDGGADLRTVQELLGHRSVSTTQIYTHVSVDRLGEAFRQAHPRA</sequence>
<organism evidence="13 14">
    <name type="scientific">Kocuria coralli</name>
    <dbReference type="NCBI Taxonomy" id="1461025"/>
    <lineage>
        <taxon>Bacteria</taxon>
        <taxon>Bacillati</taxon>
        <taxon>Actinomycetota</taxon>
        <taxon>Actinomycetes</taxon>
        <taxon>Micrococcales</taxon>
        <taxon>Micrococcaceae</taxon>
        <taxon>Kocuria</taxon>
    </lineage>
</organism>
<comment type="function">
    <text evidence="9">Site-specific tyrosine recombinase, which acts by catalyzing the cutting and rejoining of the recombining DNA molecules. The XerC-XerD complex is essential to convert dimers of the bacterial chromosome into monomers to permit their segregation at cell division. It also contributes to the segregational stability of plasmids.</text>
</comment>
<dbReference type="Gene3D" id="1.10.150.130">
    <property type="match status" value="1"/>
</dbReference>
<dbReference type="GO" id="GO:0005737">
    <property type="term" value="C:cytoplasm"/>
    <property type="evidence" value="ECO:0007669"/>
    <property type="project" value="UniProtKB-SubCell"/>
</dbReference>
<evidence type="ECO:0000256" key="9">
    <source>
        <dbReference type="HAMAP-Rule" id="MF_01808"/>
    </source>
</evidence>
<feature type="active site" evidence="9">
    <location>
        <position position="222"/>
    </location>
</feature>
<keyword evidence="4 9" id="KW-0159">Chromosome partition</keyword>
<dbReference type="Pfam" id="PF00589">
    <property type="entry name" value="Phage_integrase"/>
    <property type="match status" value="1"/>
</dbReference>
<evidence type="ECO:0000259" key="11">
    <source>
        <dbReference type="PROSITE" id="PS51898"/>
    </source>
</evidence>
<feature type="active site" evidence="9">
    <location>
        <position position="316"/>
    </location>
</feature>
<dbReference type="HAMAP" id="MF_01808">
    <property type="entry name" value="Recomb_XerC_XerD"/>
    <property type="match status" value="1"/>
</dbReference>
<dbReference type="SUPFAM" id="SSF47823">
    <property type="entry name" value="lambda integrase-like, N-terminal domain"/>
    <property type="match status" value="1"/>
</dbReference>
<dbReference type="EMBL" id="SZWF01000001">
    <property type="protein sequence ID" value="KAA9395735.1"/>
    <property type="molecule type" value="Genomic_DNA"/>
</dbReference>
<dbReference type="AlphaFoldDB" id="A0A5J5L3G1"/>
<evidence type="ECO:0000256" key="2">
    <source>
        <dbReference type="ARBA" id="ARBA00022490"/>
    </source>
</evidence>
<dbReference type="InterPro" id="IPR050090">
    <property type="entry name" value="Tyrosine_recombinase_XerCD"/>
</dbReference>
<feature type="active site" evidence="9">
    <location>
        <position position="246"/>
    </location>
</feature>
<keyword evidence="8 9" id="KW-0131">Cell cycle</keyword>
<dbReference type="Pfam" id="PF02899">
    <property type="entry name" value="Phage_int_SAM_1"/>
    <property type="match status" value="1"/>
</dbReference>
<reference evidence="13 14" key="1">
    <citation type="submission" date="2019-05" db="EMBL/GenBank/DDBJ databases">
        <title>Kocuria coralli sp. nov., a novel actinobacterium isolated from coral reef seawater.</title>
        <authorList>
            <person name="Li J."/>
        </authorList>
    </citation>
    <scope>NUCLEOTIDE SEQUENCE [LARGE SCALE GENOMIC DNA]</scope>
    <source>
        <strain evidence="13 14">SCSIO 13007</strain>
    </source>
</reference>
<dbReference type="PANTHER" id="PTHR30349">
    <property type="entry name" value="PHAGE INTEGRASE-RELATED"/>
    <property type="match status" value="1"/>
</dbReference>
<evidence type="ECO:0000256" key="5">
    <source>
        <dbReference type="ARBA" id="ARBA00022908"/>
    </source>
</evidence>
<keyword evidence="3 9" id="KW-0132">Cell division</keyword>
<evidence type="ECO:0000256" key="4">
    <source>
        <dbReference type="ARBA" id="ARBA00022829"/>
    </source>
</evidence>
<comment type="similarity">
    <text evidence="9">Belongs to the 'phage' integrase family. XerC subfamily.</text>
</comment>
<evidence type="ECO:0000259" key="12">
    <source>
        <dbReference type="PROSITE" id="PS51900"/>
    </source>
</evidence>
<keyword evidence="6 9" id="KW-0238">DNA-binding</keyword>
<feature type="compositionally biased region" description="Basic and acidic residues" evidence="10">
    <location>
        <begin position="37"/>
        <end position="54"/>
    </location>
</feature>
<evidence type="ECO:0000256" key="6">
    <source>
        <dbReference type="ARBA" id="ARBA00023125"/>
    </source>
</evidence>
<dbReference type="GO" id="GO:0003677">
    <property type="term" value="F:DNA binding"/>
    <property type="evidence" value="ECO:0007669"/>
    <property type="project" value="UniProtKB-UniRule"/>
</dbReference>
<comment type="subunit">
    <text evidence="9">Forms a cyclic heterotetrameric complex composed of two molecules of XerC and two molecules of XerD.</text>
</comment>
<keyword evidence="7 9" id="KW-0233">DNA recombination</keyword>
<dbReference type="GO" id="GO:0051301">
    <property type="term" value="P:cell division"/>
    <property type="evidence" value="ECO:0007669"/>
    <property type="project" value="UniProtKB-KW"/>
</dbReference>
<dbReference type="GO" id="GO:0007059">
    <property type="term" value="P:chromosome segregation"/>
    <property type="evidence" value="ECO:0007669"/>
    <property type="project" value="UniProtKB-UniRule"/>
</dbReference>
<dbReference type="PROSITE" id="PS51898">
    <property type="entry name" value="TYR_RECOMBINASE"/>
    <property type="match status" value="1"/>
</dbReference>
<evidence type="ECO:0000256" key="7">
    <source>
        <dbReference type="ARBA" id="ARBA00023172"/>
    </source>
</evidence>
<dbReference type="GO" id="GO:0009037">
    <property type="term" value="F:tyrosine-based site-specific recombinase activity"/>
    <property type="evidence" value="ECO:0007669"/>
    <property type="project" value="UniProtKB-UniRule"/>
</dbReference>
<dbReference type="InterPro" id="IPR004107">
    <property type="entry name" value="Integrase_SAM-like_N"/>
</dbReference>
<evidence type="ECO:0000256" key="1">
    <source>
        <dbReference type="ARBA" id="ARBA00004496"/>
    </source>
</evidence>
<dbReference type="InterPro" id="IPR002104">
    <property type="entry name" value="Integrase_catalytic"/>
</dbReference>
<dbReference type="PANTHER" id="PTHR30349:SF77">
    <property type="entry name" value="TYROSINE RECOMBINASE XERC"/>
    <property type="match status" value="1"/>
</dbReference>
<protein>
    <recommendedName>
        <fullName evidence="9">Tyrosine recombinase XerC</fullName>
    </recommendedName>
</protein>
<feature type="region of interest" description="Disordered" evidence="10">
    <location>
        <begin position="35"/>
        <end position="65"/>
    </location>
</feature>
<evidence type="ECO:0000256" key="10">
    <source>
        <dbReference type="SAM" id="MobiDB-lite"/>
    </source>
</evidence>
<dbReference type="InterPro" id="IPR011010">
    <property type="entry name" value="DNA_brk_join_enz"/>
</dbReference>
<comment type="caution">
    <text evidence="13">The sequence shown here is derived from an EMBL/GenBank/DDBJ whole genome shotgun (WGS) entry which is preliminary data.</text>
</comment>
<evidence type="ECO:0000256" key="8">
    <source>
        <dbReference type="ARBA" id="ARBA00023306"/>
    </source>
</evidence>
<feature type="active site" description="O-(3'-phospho-DNA)-tyrosine intermediate" evidence="9">
    <location>
        <position position="351"/>
    </location>
</feature>
<dbReference type="Gene3D" id="1.10.443.10">
    <property type="entry name" value="Intergrase catalytic core"/>
    <property type="match status" value="1"/>
</dbReference>
<gene>
    <name evidence="9" type="primary">xerC</name>
    <name evidence="13" type="ORF">FCK90_01690</name>
</gene>
<proteinExistence type="inferred from homology"/>